<feature type="binding site" evidence="6">
    <location>
        <begin position="61"/>
        <end position="64"/>
    </location>
    <ligand>
        <name>NADP(+)</name>
        <dbReference type="ChEBI" id="CHEBI:58349"/>
    </ligand>
</feature>
<dbReference type="Gene3D" id="3.40.50.720">
    <property type="entry name" value="NAD(P)-binding Rossmann-like Domain"/>
    <property type="match status" value="1"/>
</dbReference>
<accession>A0A126V2X5</accession>
<keyword evidence="10" id="KW-1185">Reference proteome</keyword>
<dbReference type="KEGG" id="hat:RC74_16405"/>
<comment type="pathway">
    <text evidence="4">Amino-acid biosynthesis; L-proline biosynthesis; L-proline from L-glutamate 5-semialdehyde: step 1/1.</text>
</comment>
<dbReference type="Pfam" id="PF14748">
    <property type="entry name" value="P5CR_dimer"/>
    <property type="match status" value="1"/>
</dbReference>
<keyword evidence="4" id="KW-0028">Amino-acid biosynthesis</keyword>
<feature type="domain" description="Pyrroline-5-carboxylate reductase dimerisation" evidence="8">
    <location>
        <begin position="153"/>
        <end position="258"/>
    </location>
</feature>
<dbReference type="PANTHER" id="PTHR11645">
    <property type="entry name" value="PYRROLINE-5-CARBOXYLATE REDUCTASE"/>
    <property type="match status" value="1"/>
</dbReference>
<name>A0A126V2X5_9RHOB</name>
<dbReference type="GO" id="GO:0004735">
    <property type="term" value="F:pyrroline-5-carboxylate reductase activity"/>
    <property type="evidence" value="ECO:0007669"/>
    <property type="project" value="UniProtKB-UniRule"/>
</dbReference>
<dbReference type="EMBL" id="CP014327">
    <property type="protein sequence ID" value="AML52640.1"/>
    <property type="molecule type" value="Genomic_DNA"/>
</dbReference>
<comment type="catalytic activity">
    <reaction evidence="4">
        <text>L-proline + NADP(+) = (S)-1-pyrroline-5-carboxylate + NADPH + 2 H(+)</text>
        <dbReference type="Rhea" id="RHEA:14109"/>
        <dbReference type="ChEBI" id="CHEBI:15378"/>
        <dbReference type="ChEBI" id="CHEBI:17388"/>
        <dbReference type="ChEBI" id="CHEBI:57783"/>
        <dbReference type="ChEBI" id="CHEBI:58349"/>
        <dbReference type="ChEBI" id="CHEBI:60039"/>
        <dbReference type="EC" id="1.5.1.2"/>
    </reaction>
</comment>
<dbReference type="InterPro" id="IPR008927">
    <property type="entry name" value="6-PGluconate_DH-like_C_sf"/>
</dbReference>
<evidence type="ECO:0000256" key="6">
    <source>
        <dbReference type="PIRSR" id="PIRSR000193-1"/>
    </source>
</evidence>
<comment type="subcellular location">
    <subcellularLocation>
        <location evidence="4">Cytoplasm</location>
    </subcellularLocation>
</comment>
<gene>
    <name evidence="4" type="primary">proC</name>
    <name evidence="9" type="ORF">RC74_16405</name>
</gene>
<reference evidence="9 10" key="1">
    <citation type="submission" date="2016-02" db="EMBL/GenBank/DDBJ databases">
        <title>Complete genome sequence of Halocynthiibacter arcticus PAMC 20958t from arctic marine sediment.</title>
        <authorList>
            <person name="Lee Y.M."/>
            <person name="Baek K."/>
            <person name="Lee H.K."/>
            <person name="Shin S.C."/>
        </authorList>
    </citation>
    <scope>NUCLEOTIDE SEQUENCE [LARGE SCALE GENOMIC DNA]</scope>
    <source>
        <strain evidence="9">PAMC 20958</strain>
    </source>
</reference>
<dbReference type="InterPro" id="IPR000304">
    <property type="entry name" value="Pyrroline-COOH_reductase"/>
</dbReference>
<evidence type="ECO:0000256" key="2">
    <source>
        <dbReference type="ARBA" id="ARBA00022857"/>
    </source>
</evidence>
<evidence type="ECO:0000313" key="10">
    <source>
        <dbReference type="Proteomes" id="UP000070371"/>
    </source>
</evidence>
<sequence>MNILLIGCGKMGGAMLRQWAARDENQFTVADPAATGLPDGVTHVTDAADVPAGVFDVVLIAIKPQMIVDVLPDYVHALKTGGCFVSIAAGCSIETVAKIVGDAAIIRVMPNMAAMVGLGVSGIYANDACSKQQVTDVTAWIAQTGSCVQLANEDEIDRLTAVSGSGPGYVFELMRSYVAAAKSVGFDQKTAEKLVFDTITGAVETARQSESSLEELRNSVTSKNGTTQAGLEALMHDGQLHALFENTVQAAYRRAAELK</sequence>
<dbReference type="PANTHER" id="PTHR11645:SF0">
    <property type="entry name" value="PYRROLINE-5-CARBOXYLATE REDUCTASE 3"/>
    <property type="match status" value="1"/>
</dbReference>
<feature type="domain" description="Pyrroline-5-carboxylate reductase catalytic N-terminal" evidence="7">
    <location>
        <begin position="3"/>
        <end position="90"/>
    </location>
</feature>
<evidence type="ECO:0000313" key="9">
    <source>
        <dbReference type="EMBL" id="AML52640.1"/>
    </source>
</evidence>
<dbReference type="RefSeq" id="WP_039003645.1">
    <property type="nucleotide sequence ID" value="NZ_CP014327.1"/>
</dbReference>
<proteinExistence type="inferred from homology"/>
<evidence type="ECO:0000256" key="3">
    <source>
        <dbReference type="ARBA" id="ARBA00023002"/>
    </source>
</evidence>
<comment type="function">
    <text evidence="4">Catalyzes the reduction of 1-pyrroline-5-carboxylate (PCA) to L-proline.</text>
</comment>
<organism evidence="9 10">
    <name type="scientific">Falsihalocynthiibacter arcticus</name>
    <dbReference type="NCBI Taxonomy" id="1579316"/>
    <lineage>
        <taxon>Bacteria</taxon>
        <taxon>Pseudomonadati</taxon>
        <taxon>Pseudomonadota</taxon>
        <taxon>Alphaproteobacteria</taxon>
        <taxon>Rhodobacterales</taxon>
        <taxon>Roseobacteraceae</taxon>
        <taxon>Falsihalocynthiibacter</taxon>
    </lineage>
</organism>
<comment type="catalytic activity">
    <reaction evidence="4">
        <text>L-proline + NAD(+) = (S)-1-pyrroline-5-carboxylate + NADH + 2 H(+)</text>
        <dbReference type="Rhea" id="RHEA:14105"/>
        <dbReference type="ChEBI" id="CHEBI:15378"/>
        <dbReference type="ChEBI" id="CHEBI:17388"/>
        <dbReference type="ChEBI" id="CHEBI:57540"/>
        <dbReference type="ChEBI" id="CHEBI:57945"/>
        <dbReference type="ChEBI" id="CHEBI:60039"/>
        <dbReference type="EC" id="1.5.1.2"/>
    </reaction>
</comment>
<keyword evidence="2 4" id="KW-0521">NADP</keyword>
<dbReference type="STRING" id="1579316.RC74_16405"/>
<dbReference type="PIRSF" id="PIRSF000193">
    <property type="entry name" value="Pyrrol-5-carb_rd"/>
    <property type="match status" value="1"/>
</dbReference>
<keyword evidence="4" id="KW-0641">Proline biosynthesis</keyword>
<dbReference type="EC" id="1.5.1.2" evidence="4 5"/>
<dbReference type="InterPro" id="IPR036291">
    <property type="entry name" value="NAD(P)-bd_dom_sf"/>
</dbReference>
<dbReference type="Gene3D" id="1.10.3730.10">
    <property type="entry name" value="ProC C-terminal domain-like"/>
    <property type="match status" value="1"/>
</dbReference>
<dbReference type="Proteomes" id="UP000070371">
    <property type="component" value="Chromosome"/>
</dbReference>
<evidence type="ECO:0000256" key="4">
    <source>
        <dbReference type="HAMAP-Rule" id="MF_01925"/>
    </source>
</evidence>
<dbReference type="Pfam" id="PF03807">
    <property type="entry name" value="F420_oxidored"/>
    <property type="match status" value="1"/>
</dbReference>
<feature type="binding site" evidence="6">
    <location>
        <begin position="6"/>
        <end position="11"/>
    </location>
    <ligand>
        <name>NADP(+)</name>
        <dbReference type="ChEBI" id="CHEBI:58349"/>
    </ligand>
</feature>
<keyword evidence="4" id="KW-0963">Cytoplasm</keyword>
<dbReference type="GO" id="GO:0055129">
    <property type="term" value="P:L-proline biosynthetic process"/>
    <property type="evidence" value="ECO:0007669"/>
    <property type="project" value="UniProtKB-UniRule"/>
</dbReference>
<dbReference type="OrthoDB" id="9805754at2"/>
<dbReference type="AlphaFoldDB" id="A0A126V2X5"/>
<dbReference type="UniPathway" id="UPA00098">
    <property type="reaction ID" value="UER00361"/>
</dbReference>
<dbReference type="InterPro" id="IPR029036">
    <property type="entry name" value="P5CR_dimer"/>
</dbReference>
<dbReference type="HAMAP" id="MF_01925">
    <property type="entry name" value="P5C_reductase"/>
    <property type="match status" value="1"/>
</dbReference>
<dbReference type="GO" id="GO:0005737">
    <property type="term" value="C:cytoplasm"/>
    <property type="evidence" value="ECO:0007669"/>
    <property type="project" value="UniProtKB-SubCell"/>
</dbReference>
<dbReference type="InterPro" id="IPR028939">
    <property type="entry name" value="P5C_Rdtase_cat_N"/>
</dbReference>
<evidence type="ECO:0000259" key="8">
    <source>
        <dbReference type="Pfam" id="PF14748"/>
    </source>
</evidence>
<dbReference type="SUPFAM" id="SSF48179">
    <property type="entry name" value="6-phosphogluconate dehydrogenase C-terminal domain-like"/>
    <property type="match status" value="1"/>
</dbReference>
<evidence type="ECO:0000256" key="5">
    <source>
        <dbReference type="NCBIfam" id="TIGR00112"/>
    </source>
</evidence>
<dbReference type="NCBIfam" id="TIGR00112">
    <property type="entry name" value="proC"/>
    <property type="match status" value="1"/>
</dbReference>
<keyword evidence="3 4" id="KW-0560">Oxidoreductase</keyword>
<evidence type="ECO:0000256" key="1">
    <source>
        <dbReference type="ARBA" id="ARBA00005525"/>
    </source>
</evidence>
<protein>
    <recommendedName>
        <fullName evidence="4 5">Pyrroline-5-carboxylate reductase</fullName>
        <shortName evidence="4">P5C reductase</shortName>
        <shortName evidence="4">P5CR</shortName>
        <ecNumber evidence="4 5">1.5.1.2</ecNumber>
    </recommendedName>
    <alternativeName>
        <fullName evidence="4">PCA reductase</fullName>
    </alternativeName>
</protein>
<dbReference type="SUPFAM" id="SSF51735">
    <property type="entry name" value="NAD(P)-binding Rossmann-fold domains"/>
    <property type="match status" value="1"/>
</dbReference>
<comment type="similarity">
    <text evidence="1 4">Belongs to the pyrroline-5-carboxylate reductase family.</text>
</comment>
<evidence type="ECO:0000259" key="7">
    <source>
        <dbReference type="Pfam" id="PF03807"/>
    </source>
</evidence>